<dbReference type="RefSeq" id="WP_145421842.1">
    <property type="nucleotide sequence ID" value="NZ_CP036526.1"/>
</dbReference>
<dbReference type="Proteomes" id="UP000319817">
    <property type="component" value="Chromosome"/>
</dbReference>
<dbReference type="AlphaFoldDB" id="A0A517P3E2"/>
<sequence length="453" mass="51336">MKRRNAIACDEARLILASGDRPIDHLDSDTLDRHLENVYLFKLGLYNSFGVEFRSQSYTAKASIGQTTPVLFNYLSEVLPLVQTQADRLPVRRLAAYNSLADAAINSFWEIFYRFQPLIHQAANANGVEVDSLGNVLGRAILLYDKRRGFKFYSYLDKTLRESVKNLRGQVCAQQYQLPQSAGRLLPLLWWIVDQETLRLGHRLSADESDALVLDFLQKHPARFSHRTMQKVADVVRTGTRTLSLDAGLTDPFDSESQAKKVRVPTQTDSDSLESQDEYEHTLRRIADATQRAQFTKREQAILLQRLELAYDQNVYADAESELTAGSLRNRRAQLLVRFLAAFHCPDARRFGKFLLADPVACKPFLARAIDSLAAQFSVSTNQVIRCVLNDLALSETPYRVSITQRGQLEAYLRAHPHAPMTAISGHLFHKLKAGLIDQDRLDFPCIRKLLSD</sequence>
<proteinExistence type="predicted"/>
<dbReference type="OrthoDB" id="234632at2"/>
<name>A0A517P3E2_9BACT</name>
<organism evidence="1 2">
    <name type="scientific">Stieleria marina</name>
    <dbReference type="NCBI Taxonomy" id="1930275"/>
    <lineage>
        <taxon>Bacteria</taxon>
        <taxon>Pseudomonadati</taxon>
        <taxon>Planctomycetota</taxon>
        <taxon>Planctomycetia</taxon>
        <taxon>Pirellulales</taxon>
        <taxon>Pirellulaceae</taxon>
        <taxon>Stieleria</taxon>
    </lineage>
</organism>
<reference evidence="1 2" key="1">
    <citation type="submission" date="2019-02" db="EMBL/GenBank/DDBJ databases">
        <title>Deep-cultivation of Planctomycetes and their phenomic and genomic characterization uncovers novel biology.</title>
        <authorList>
            <person name="Wiegand S."/>
            <person name="Jogler M."/>
            <person name="Boedeker C."/>
            <person name="Pinto D."/>
            <person name="Vollmers J."/>
            <person name="Rivas-Marin E."/>
            <person name="Kohn T."/>
            <person name="Peeters S.H."/>
            <person name="Heuer A."/>
            <person name="Rast P."/>
            <person name="Oberbeckmann S."/>
            <person name="Bunk B."/>
            <person name="Jeske O."/>
            <person name="Meyerdierks A."/>
            <person name="Storesund J.E."/>
            <person name="Kallscheuer N."/>
            <person name="Luecker S."/>
            <person name="Lage O.M."/>
            <person name="Pohl T."/>
            <person name="Merkel B.J."/>
            <person name="Hornburger P."/>
            <person name="Mueller R.-W."/>
            <person name="Bruemmer F."/>
            <person name="Labrenz M."/>
            <person name="Spormann A.M."/>
            <person name="Op den Camp H."/>
            <person name="Overmann J."/>
            <person name="Amann R."/>
            <person name="Jetten M.S.M."/>
            <person name="Mascher T."/>
            <person name="Medema M.H."/>
            <person name="Devos D.P."/>
            <person name="Kaster A.-K."/>
            <person name="Ovreas L."/>
            <person name="Rohde M."/>
            <person name="Galperin M.Y."/>
            <person name="Jogler C."/>
        </authorList>
    </citation>
    <scope>NUCLEOTIDE SEQUENCE [LARGE SCALE GENOMIC DNA]</scope>
    <source>
        <strain evidence="1 2">K23_9</strain>
    </source>
</reference>
<gene>
    <name evidence="1" type="ORF">K239x_59120</name>
</gene>
<keyword evidence="2" id="KW-1185">Reference proteome</keyword>
<dbReference type="EMBL" id="CP036526">
    <property type="protein sequence ID" value="QDT13892.1"/>
    <property type="molecule type" value="Genomic_DNA"/>
</dbReference>
<evidence type="ECO:0000313" key="2">
    <source>
        <dbReference type="Proteomes" id="UP000319817"/>
    </source>
</evidence>
<accession>A0A517P3E2</accession>
<evidence type="ECO:0000313" key="1">
    <source>
        <dbReference type="EMBL" id="QDT13892.1"/>
    </source>
</evidence>
<protein>
    <submittedName>
        <fullName evidence="1">Uncharacterized protein</fullName>
    </submittedName>
</protein>